<evidence type="ECO:0000313" key="2">
    <source>
        <dbReference type="EMBL" id="CAE7785723.1"/>
    </source>
</evidence>
<comment type="caution">
    <text evidence="2">The sequence shown here is derived from an EMBL/GenBank/DDBJ whole genome shotgun (WGS) entry which is preliminary data.</text>
</comment>
<evidence type="ECO:0000256" key="1">
    <source>
        <dbReference type="SAM" id="MobiDB-lite"/>
    </source>
</evidence>
<dbReference type="AlphaFoldDB" id="A0A812YP89"/>
<accession>A0A812YP89</accession>
<dbReference type="Proteomes" id="UP000649617">
    <property type="component" value="Unassembled WGS sequence"/>
</dbReference>
<feature type="non-terminal residue" evidence="2">
    <location>
        <position position="318"/>
    </location>
</feature>
<feature type="region of interest" description="Disordered" evidence="1">
    <location>
        <begin position="187"/>
        <end position="226"/>
    </location>
</feature>
<reference evidence="2" key="1">
    <citation type="submission" date="2021-02" db="EMBL/GenBank/DDBJ databases">
        <authorList>
            <person name="Dougan E. K."/>
            <person name="Rhodes N."/>
            <person name="Thang M."/>
            <person name="Chan C."/>
        </authorList>
    </citation>
    <scope>NUCLEOTIDE SEQUENCE</scope>
</reference>
<organism evidence="2 3">
    <name type="scientific">Symbiodinium pilosum</name>
    <name type="common">Dinoflagellate</name>
    <dbReference type="NCBI Taxonomy" id="2952"/>
    <lineage>
        <taxon>Eukaryota</taxon>
        <taxon>Sar</taxon>
        <taxon>Alveolata</taxon>
        <taxon>Dinophyceae</taxon>
        <taxon>Suessiales</taxon>
        <taxon>Symbiodiniaceae</taxon>
        <taxon>Symbiodinium</taxon>
    </lineage>
</organism>
<gene>
    <name evidence="2" type="primary">RECQL4</name>
    <name evidence="2" type="ORF">SPIL2461_LOCUS23417</name>
</gene>
<proteinExistence type="predicted"/>
<sequence length="318" mass="35042">LRFFRTDPEELAEVDPLLRKVLPMAKKIAGVYTLDTVKAVATLGGTAGQLSNGLWQARGDEYSLEKADYGYMLMVRKRVTAAQIEEWAEEISSINVRARESAIEKLDASFIVLTRAAEASERQKVADPEAEVPAAHTTLSGLIDDYFGAVEEPSAVVAGSGEERRRLLSAALGAEYRSKVTLQARPILRVSAPSRPQQDSTPRPQNVASTPDQLPQTGLAPQAQHGSSQLRSVAVVTAVTRLLLDRAWPNPQCEELDALVRVVTQFLSGVSSTLLPSSKWRDHRLWGHLRGMGDFAYLEELVRDAVIKFQKIKKPRTM</sequence>
<protein>
    <submittedName>
        <fullName evidence="2">RECQL4 protein</fullName>
    </submittedName>
</protein>
<name>A0A812YP89_SYMPI</name>
<feature type="compositionally biased region" description="Polar residues" evidence="1">
    <location>
        <begin position="194"/>
        <end position="216"/>
    </location>
</feature>
<keyword evidence="3" id="KW-1185">Reference proteome</keyword>
<dbReference type="EMBL" id="CAJNIZ010048281">
    <property type="protein sequence ID" value="CAE7785723.1"/>
    <property type="molecule type" value="Genomic_DNA"/>
</dbReference>
<dbReference type="OrthoDB" id="10261556at2759"/>
<evidence type="ECO:0000313" key="3">
    <source>
        <dbReference type="Proteomes" id="UP000649617"/>
    </source>
</evidence>